<name>A0A504Y725_FASGI</name>
<feature type="compositionally biased region" description="Polar residues" evidence="1">
    <location>
        <begin position="1"/>
        <end position="28"/>
    </location>
</feature>
<evidence type="ECO:0000256" key="1">
    <source>
        <dbReference type="SAM" id="MobiDB-lite"/>
    </source>
</evidence>
<comment type="caution">
    <text evidence="2">The sequence shown here is derived from an EMBL/GenBank/DDBJ whole genome shotgun (WGS) entry which is preliminary data.</text>
</comment>
<dbReference type="Proteomes" id="UP000316759">
    <property type="component" value="Unassembled WGS sequence"/>
</dbReference>
<evidence type="ECO:0000313" key="3">
    <source>
        <dbReference type="Proteomes" id="UP000316759"/>
    </source>
</evidence>
<keyword evidence="3" id="KW-1185">Reference proteome</keyword>
<feature type="non-terminal residue" evidence="2">
    <location>
        <position position="1"/>
    </location>
</feature>
<dbReference type="EMBL" id="SUNJ01015218">
    <property type="protein sequence ID" value="TPP55929.1"/>
    <property type="molecule type" value="Genomic_DNA"/>
</dbReference>
<feature type="region of interest" description="Disordered" evidence="1">
    <location>
        <begin position="1"/>
        <end position="35"/>
    </location>
</feature>
<reference evidence="2 3" key="1">
    <citation type="submission" date="2019-04" db="EMBL/GenBank/DDBJ databases">
        <title>Annotation for the trematode Fasciola gigantica.</title>
        <authorList>
            <person name="Choi Y.-J."/>
        </authorList>
    </citation>
    <scope>NUCLEOTIDE SEQUENCE [LARGE SCALE GENOMIC DNA]</scope>
    <source>
        <strain evidence="2">Uganda_cow_1</strain>
    </source>
</reference>
<proteinExistence type="predicted"/>
<sequence length="119" mass="13588">ESEQIQQQATGVRSKSNVPLRQIQTAAPQGSDELPTTDYMNKLHSVVMQTLHRIEQRLEALGYKVSLGASYYVFPMSTLDEVEDFDRNLYKKSNRNKLVCLPILMTHILKGRSVSIVHR</sequence>
<gene>
    <name evidence="2" type="ORF">FGIG_05225</name>
</gene>
<accession>A0A504Y725</accession>
<protein>
    <submittedName>
        <fullName evidence="2">Uncharacterized protein</fullName>
    </submittedName>
</protein>
<organism evidence="2 3">
    <name type="scientific">Fasciola gigantica</name>
    <name type="common">Giant liver fluke</name>
    <dbReference type="NCBI Taxonomy" id="46835"/>
    <lineage>
        <taxon>Eukaryota</taxon>
        <taxon>Metazoa</taxon>
        <taxon>Spiralia</taxon>
        <taxon>Lophotrochozoa</taxon>
        <taxon>Platyhelminthes</taxon>
        <taxon>Trematoda</taxon>
        <taxon>Digenea</taxon>
        <taxon>Plagiorchiida</taxon>
        <taxon>Echinostomata</taxon>
        <taxon>Echinostomatoidea</taxon>
        <taxon>Fasciolidae</taxon>
        <taxon>Fasciola</taxon>
    </lineage>
</organism>
<dbReference type="AlphaFoldDB" id="A0A504Y725"/>
<evidence type="ECO:0000313" key="2">
    <source>
        <dbReference type="EMBL" id="TPP55929.1"/>
    </source>
</evidence>